<evidence type="ECO:0000259" key="3">
    <source>
        <dbReference type="PROSITE" id="PS51465"/>
    </source>
</evidence>
<dbReference type="InterPro" id="IPR002350">
    <property type="entry name" value="Kazal_dom"/>
</dbReference>
<feature type="compositionally biased region" description="Polar residues" evidence="1">
    <location>
        <begin position="55"/>
        <end position="100"/>
    </location>
</feature>
<keyword evidence="2" id="KW-0732">Signal</keyword>
<dbReference type="Proteomes" id="UP001652662">
    <property type="component" value="Chromosome 13"/>
</dbReference>
<dbReference type="SUPFAM" id="SSF100895">
    <property type="entry name" value="Kazal-type serine protease inhibitors"/>
    <property type="match status" value="1"/>
</dbReference>
<sequence length="257" mass="27169">MSETTSSNMKAFIFLPFMFLVMFSVPSTQTLKTNVLKLQESPEPTLILERKNEANHQGGQKESNKQEGSNTQGKPGTFSLQGQPGYSNQPGKPGNFNQQKRPGVFNQPGSLQGNSGESNQKGNPETSNEQGKPGSSGQHGHPGSASQQGKPGSSGQQGKPGSSSQQGKPGSSGQRGKSGSFYNPEERKKVGNPLNGNVKDTQTGSTSIKNSAGTINCLSIYKPVCGSDGRTYSNDCVFGEAKRLSNGKLTLKHEGKC</sequence>
<reference evidence="5" key="1">
    <citation type="submission" date="2025-08" db="UniProtKB">
        <authorList>
            <consortium name="RefSeq"/>
        </authorList>
    </citation>
    <scope>IDENTIFICATION</scope>
    <source>
        <tissue evidence="5">Blood</tissue>
    </source>
</reference>
<feature type="compositionally biased region" description="Low complexity" evidence="1">
    <location>
        <begin position="130"/>
        <end position="180"/>
    </location>
</feature>
<organism evidence="4 5">
    <name type="scientific">Equus przewalskii</name>
    <name type="common">Przewalski's horse</name>
    <name type="synonym">Equus caballus przewalskii</name>
    <dbReference type="NCBI Taxonomy" id="9798"/>
    <lineage>
        <taxon>Eukaryota</taxon>
        <taxon>Metazoa</taxon>
        <taxon>Chordata</taxon>
        <taxon>Craniata</taxon>
        <taxon>Vertebrata</taxon>
        <taxon>Euteleostomi</taxon>
        <taxon>Mammalia</taxon>
        <taxon>Eutheria</taxon>
        <taxon>Laurasiatheria</taxon>
        <taxon>Perissodactyla</taxon>
        <taxon>Equidae</taxon>
        <taxon>Equus</taxon>
    </lineage>
</organism>
<feature type="region of interest" description="Disordered" evidence="1">
    <location>
        <begin position="43"/>
        <end position="206"/>
    </location>
</feature>
<protein>
    <submittedName>
        <fullName evidence="5">MARCO-like protein</fullName>
    </submittedName>
</protein>
<accession>A0ABM4KB07</accession>
<dbReference type="RefSeq" id="XP_070425379.1">
    <property type="nucleotide sequence ID" value="XM_070569278.1"/>
</dbReference>
<dbReference type="Gene3D" id="3.30.60.30">
    <property type="match status" value="1"/>
</dbReference>
<dbReference type="GeneID" id="139075082"/>
<gene>
    <name evidence="5" type="primary">MARCOL</name>
</gene>
<feature type="domain" description="Kazal-like" evidence="3">
    <location>
        <begin position="216"/>
        <end position="257"/>
    </location>
</feature>
<evidence type="ECO:0000313" key="4">
    <source>
        <dbReference type="Proteomes" id="UP001652662"/>
    </source>
</evidence>
<dbReference type="CDD" id="cd00104">
    <property type="entry name" value="KAZAL_FS"/>
    <property type="match status" value="1"/>
</dbReference>
<evidence type="ECO:0000256" key="1">
    <source>
        <dbReference type="SAM" id="MobiDB-lite"/>
    </source>
</evidence>
<proteinExistence type="predicted"/>
<evidence type="ECO:0000313" key="5">
    <source>
        <dbReference type="RefSeq" id="XP_070425379.1"/>
    </source>
</evidence>
<feature type="signal peptide" evidence="2">
    <location>
        <begin position="1"/>
        <end position="30"/>
    </location>
</feature>
<dbReference type="Pfam" id="PF00050">
    <property type="entry name" value="Kazal_1"/>
    <property type="match status" value="1"/>
</dbReference>
<feature type="compositionally biased region" description="Polar residues" evidence="1">
    <location>
        <begin position="194"/>
        <end position="206"/>
    </location>
</feature>
<dbReference type="PANTHER" id="PTHR24637">
    <property type="entry name" value="COLLAGEN"/>
    <property type="match status" value="1"/>
</dbReference>
<name>A0ABM4KB07_EQUPR</name>
<dbReference type="PROSITE" id="PS51465">
    <property type="entry name" value="KAZAL_2"/>
    <property type="match status" value="1"/>
</dbReference>
<feature type="chain" id="PRO_5047320750" evidence="2">
    <location>
        <begin position="31"/>
        <end position="257"/>
    </location>
</feature>
<feature type="compositionally biased region" description="Polar residues" evidence="1">
    <location>
        <begin position="107"/>
        <end position="129"/>
    </location>
</feature>
<dbReference type="InterPro" id="IPR036058">
    <property type="entry name" value="Kazal_dom_sf"/>
</dbReference>
<keyword evidence="4" id="KW-1185">Reference proteome</keyword>
<dbReference type="SMART" id="SM00280">
    <property type="entry name" value="KAZAL"/>
    <property type="match status" value="1"/>
</dbReference>
<evidence type="ECO:0000256" key="2">
    <source>
        <dbReference type="SAM" id="SignalP"/>
    </source>
</evidence>